<dbReference type="WBParaSite" id="maker-uti_cns_0046648-snap-gene-0.6-mRNA-1">
    <property type="protein sequence ID" value="maker-uti_cns_0046648-snap-gene-0.6-mRNA-1"/>
    <property type="gene ID" value="maker-uti_cns_0046648-snap-gene-0.6"/>
</dbReference>
<sequence>FVTVATAVAVDHGPSAEDGLVDQLATSGAPNSAAEFRNLTGVKEGPLSPPPQPAAEPAGSRASDRQYLTDTDYVVPMRSRMMNQQELSGSEISVYVAIGVLTLIAVTLIIVGSVFCYKYSAALRAADENDPGGRQPIVFGSQGSAFSGVSGGGAVAGDTKLAVHAQKSYYQRQKQNIASAFKPKSGPSKSPIQEADSDQEDSNIYGCPGLASTSGLEVSNPIFAGPDSDEE</sequence>
<name>A0A1I8JBQ6_9PLAT</name>
<keyword evidence="2" id="KW-0812">Transmembrane</keyword>
<evidence type="ECO:0000313" key="4">
    <source>
        <dbReference type="WBParaSite" id="maker-uti_cns_0046648-snap-gene-0.6-mRNA-1"/>
    </source>
</evidence>
<dbReference type="InterPro" id="IPR009635">
    <property type="entry name" value="NPDC1"/>
</dbReference>
<keyword evidence="2" id="KW-1133">Transmembrane helix</keyword>
<keyword evidence="2" id="KW-0472">Membrane</keyword>
<feature type="transmembrane region" description="Helical" evidence="2">
    <location>
        <begin position="92"/>
        <end position="117"/>
    </location>
</feature>
<protein>
    <submittedName>
        <fullName evidence="4">4.1m domain-containing protein</fullName>
    </submittedName>
</protein>
<dbReference type="PANTHER" id="PTHR23352:SF2">
    <property type="entry name" value="NEURAL PROLIFERATION DIFFERENTIATION AND CONTROL PROTEIN 1"/>
    <property type="match status" value="1"/>
</dbReference>
<evidence type="ECO:0000256" key="1">
    <source>
        <dbReference type="SAM" id="MobiDB-lite"/>
    </source>
</evidence>
<dbReference type="AlphaFoldDB" id="A0A1I8JBQ6"/>
<organism evidence="3 4">
    <name type="scientific">Macrostomum lignano</name>
    <dbReference type="NCBI Taxonomy" id="282301"/>
    <lineage>
        <taxon>Eukaryota</taxon>
        <taxon>Metazoa</taxon>
        <taxon>Spiralia</taxon>
        <taxon>Lophotrochozoa</taxon>
        <taxon>Platyhelminthes</taxon>
        <taxon>Rhabditophora</taxon>
        <taxon>Macrostomorpha</taxon>
        <taxon>Macrostomida</taxon>
        <taxon>Macrostomidae</taxon>
        <taxon>Macrostomum</taxon>
    </lineage>
</organism>
<proteinExistence type="predicted"/>
<dbReference type="Proteomes" id="UP000095280">
    <property type="component" value="Unplaced"/>
</dbReference>
<dbReference type="PANTHER" id="PTHR23352">
    <property type="entry name" value="NEURAL PROLIFERATION DIFFERENTIATION AND CONTROL PROTEIN-1 NPDC-1 PROTEIN"/>
    <property type="match status" value="1"/>
</dbReference>
<accession>A0A1I8JBQ6</accession>
<evidence type="ECO:0000313" key="3">
    <source>
        <dbReference type="Proteomes" id="UP000095280"/>
    </source>
</evidence>
<feature type="region of interest" description="Disordered" evidence="1">
    <location>
        <begin position="41"/>
        <end position="66"/>
    </location>
</feature>
<dbReference type="Pfam" id="PF06809">
    <property type="entry name" value="NPDC1"/>
    <property type="match status" value="1"/>
</dbReference>
<reference evidence="4" key="1">
    <citation type="submission" date="2016-11" db="UniProtKB">
        <authorList>
            <consortium name="WormBaseParasite"/>
        </authorList>
    </citation>
    <scope>IDENTIFICATION</scope>
</reference>
<feature type="region of interest" description="Disordered" evidence="1">
    <location>
        <begin position="179"/>
        <end position="231"/>
    </location>
</feature>
<keyword evidence="3" id="KW-1185">Reference proteome</keyword>
<evidence type="ECO:0000256" key="2">
    <source>
        <dbReference type="SAM" id="Phobius"/>
    </source>
</evidence>
<dbReference type="GO" id="GO:0016020">
    <property type="term" value="C:membrane"/>
    <property type="evidence" value="ECO:0007669"/>
    <property type="project" value="InterPro"/>
</dbReference>